<comment type="caution">
    <text evidence="2">The sequence shown here is derived from an EMBL/GenBank/DDBJ whole genome shotgun (WGS) entry which is preliminary data.</text>
</comment>
<dbReference type="KEGG" id="xtw:AB672_07365"/>
<proteinExistence type="predicted"/>
<evidence type="ECO:0000313" key="2">
    <source>
        <dbReference type="EMBL" id="EWS78208.1"/>
    </source>
</evidence>
<keyword evidence="1" id="KW-1133">Transmembrane helix</keyword>
<feature type="transmembrane region" description="Helical" evidence="1">
    <location>
        <begin position="20"/>
        <end position="38"/>
    </location>
</feature>
<sequence length="75" mass="8765">MGRHECRENRRIYGESSGFILWFTLQLEVAALVVLSVFQPFECLLSFCPLLIFSSLYEVHQMVSSQKDMLLLHEK</sequence>
<evidence type="ECO:0000313" key="3">
    <source>
        <dbReference type="Proteomes" id="UP000020406"/>
    </source>
</evidence>
<organism evidence="2 3">
    <name type="scientific">Xylella taiwanensis</name>
    <dbReference type="NCBI Taxonomy" id="1444770"/>
    <lineage>
        <taxon>Bacteria</taxon>
        <taxon>Pseudomonadati</taxon>
        <taxon>Pseudomonadota</taxon>
        <taxon>Gammaproteobacteria</taxon>
        <taxon>Lysobacterales</taxon>
        <taxon>Lysobacteraceae</taxon>
        <taxon>Xylella</taxon>
    </lineage>
</organism>
<keyword evidence="1" id="KW-0472">Membrane</keyword>
<accession>Z9JJP3</accession>
<dbReference type="PATRIC" id="fig|1444770.3.peg.1621"/>
<name>Z9JJP3_9GAMM</name>
<evidence type="ECO:0000256" key="1">
    <source>
        <dbReference type="SAM" id="Phobius"/>
    </source>
</evidence>
<reference evidence="2 3" key="1">
    <citation type="journal article" date="2014" name="Genome Announc.">
        <title>Draft Genome Sequence of Xylella fastidiosa Pear Leaf Scorch Strain in Taiwan.</title>
        <authorList>
            <person name="Su C.C."/>
            <person name="Deng W.L."/>
            <person name="Jan F.J."/>
            <person name="Chang C.J."/>
            <person name="Huang H."/>
            <person name="Chen J."/>
        </authorList>
    </citation>
    <scope>NUCLEOTIDE SEQUENCE [LARGE SCALE GENOMIC DNA]</scope>
    <source>
        <strain evidence="2 3">PLS229</strain>
    </source>
</reference>
<dbReference type="AlphaFoldDB" id="Z9JJP3"/>
<gene>
    <name evidence="2" type="ORF">AF72_06810</name>
</gene>
<keyword evidence="1" id="KW-0812">Transmembrane</keyword>
<protein>
    <submittedName>
        <fullName evidence="2">Uncharacterized protein</fullName>
    </submittedName>
</protein>
<dbReference type="EMBL" id="JDSQ01000009">
    <property type="protein sequence ID" value="EWS78208.1"/>
    <property type="molecule type" value="Genomic_DNA"/>
</dbReference>
<dbReference type="Proteomes" id="UP000020406">
    <property type="component" value="Unassembled WGS sequence"/>
</dbReference>